<dbReference type="InterPro" id="IPR043504">
    <property type="entry name" value="Peptidase_S1_PA_chymotrypsin"/>
</dbReference>
<evidence type="ECO:0000313" key="1">
    <source>
        <dbReference type="EMBL" id="GAA0946012.1"/>
    </source>
</evidence>
<comment type="caution">
    <text evidence="1">The sequence shown here is derived from an EMBL/GenBank/DDBJ whole genome shotgun (WGS) entry which is preliminary data.</text>
</comment>
<organism evidence="1 2">
    <name type="scientific">Kribbella koreensis</name>
    <dbReference type="NCBI Taxonomy" id="57909"/>
    <lineage>
        <taxon>Bacteria</taxon>
        <taxon>Bacillati</taxon>
        <taxon>Actinomycetota</taxon>
        <taxon>Actinomycetes</taxon>
        <taxon>Propionibacteriales</taxon>
        <taxon>Kribbellaceae</taxon>
        <taxon>Kribbella</taxon>
    </lineage>
</organism>
<evidence type="ECO:0008006" key="3">
    <source>
        <dbReference type="Google" id="ProtNLM"/>
    </source>
</evidence>
<dbReference type="Proteomes" id="UP001500542">
    <property type="component" value="Unassembled WGS sequence"/>
</dbReference>
<dbReference type="Gene3D" id="2.40.10.10">
    <property type="entry name" value="Trypsin-like serine proteases"/>
    <property type="match status" value="1"/>
</dbReference>
<dbReference type="SUPFAM" id="SSF50494">
    <property type="entry name" value="Trypsin-like serine proteases"/>
    <property type="match status" value="1"/>
</dbReference>
<protein>
    <recommendedName>
        <fullName evidence="3">Serine protease</fullName>
    </recommendedName>
</protein>
<dbReference type="RefSeq" id="WP_343972343.1">
    <property type="nucleotide sequence ID" value="NZ_BAAAHK010000009.1"/>
</dbReference>
<accession>A0ABN1QQF4</accession>
<sequence>MTAQEIEQIDEVDAYYDKEKIRPLQGGCYTERVSGIDIIYGSIGCAVTYTGPDGGPDGSNASLKHGGTYALSAEHVVGPVGTGVGQPYDIDNDRIGWVQLAVSGKENEHGDFAISDLLHYDDKFLPQIIGLGAVLGEHDITDDEVGHYPVSKRGSETGITHGRVTASHQTLTFVDGDRKYELKGLLEITATEGTFGENGDSGSVVVSIQNQVVGLLVAATADFTRGYAVPIARIREDLQIKTLAAKLSFKGGPSRRVPSGTDKAILILTLPAPAPHAGLMLDLTTDNPAVAKVPARAAFPGLATRSLPILVERVSAGKAVIKAVATHVPDLETPLDLYFE</sequence>
<evidence type="ECO:0000313" key="2">
    <source>
        <dbReference type="Proteomes" id="UP001500542"/>
    </source>
</evidence>
<keyword evidence="2" id="KW-1185">Reference proteome</keyword>
<name>A0ABN1QQF4_9ACTN</name>
<dbReference type="InterPro" id="IPR009003">
    <property type="entry name" value="Peptidase_S1_PA"/>
</dbReference>
<dbReference type="EMBL" id="BAAAHK010000009">
    <property type="protein sequence ID" value="GAA0946012.1"/>
    <property type="molecule type" value="Genomic_DNA"/>
</dbReference>
<gene>
    <name evidence="1" type="ORF">GCM10009554_41390</name>
</gene>
<reference evidence="1 2" key="1">
    <citation type="journal article" date="2019" name="Int. J. Syst. Evol. Microbiol.">
        <title>The Global Catalogue of Microorganisms (GCM) 10K type strain sequencing project: providing services to taxonomists for standard genome sequencing and annotation.</title>
        <authorList>
            <consortium name="The Broad Institute Genomics Platform"/>
            <consortium name="The Broad Institute Genome Sequencing Center for Infectious Disease"/>
            <person name="Wu L."/>
            <person name="Ma J."/>
        </authorList>
    </citation>
    <scope>NUCLEOTIDE SEQUENCE [LARGE SCALE GENOMIC DNA]</scope>
    <source>
        <strain evidence="1 2">JCM 10977</strain>
    </source>
</reference>
<proteinExistence type="predicted"/>